<dbReference type="SMART" id="SM01287">
    <property type="entry name" value="Rtt106"/>
    <property type="match status" value="1"/>
</dbReference>
<evidence type="ECO:0000313" key="13">
    <source>
        <dbReference type="Proteomes" id="UP000002899"/>
    </source>
</evidence>
<comment type="subcellular location">
    <subcellularLocation>
        <location evidence="9">Nucleus</location>
    </subcellularLocation>
    <subcellularLocation>
        <location evidence="9">Chromosome</location>
    </subcellularLocation>
</comment>
<dbReference type="GO" id="GO:0035101">
    <property type="term" value="C:FACT complex"/>
    <property type="evidence" value="ECO:0007669"/>
    <property type="project" value="TreeGrafter"/>
</dbReference>
<evidence type="ECO:0000256" key="4">
    <source>
        <dbReference type="ARBA" id="ARBA00022763"/>
    </source>
</evidence>
<keyword evidence="4 9" id="KW-0227">DNA damage</keyword>
<dbReference type="Gene3D" id="2.30.29.150">
    <property type="match status" value="1"/>
</dbReference>
<dbReference type="GeneID" id="24426418"/>
<evidence type="ECO:0000256" key="6">
    <source>
        <dbReference type="ARBA" id="ARBA00023163"/>
    </source>
</evidence>
<evidence type="ECO:0000256" key="7">
    <source>
        <dbReference type="ARBA" id="ARBA00023204"/>
    </source>
</evidence>
<dbReference type="SUPFAM" id="SSF50729">
    <property type="entry name" value="PH domain-like"/>
    <property type="match status" value="1"/>
</dbReference>
<dbReference type="GO" id="GO:0006281">
    <property type="term" value="P:DNA repair"/>
    <property type="evidence" value="ECO:0007669"/>
    <property type="project" value="UniProtKB-KW"/>
</dbReference>
<dbReference type="Pfam" id="PF08512">
    <property type="entry name" value="Rttp106-like_middle"/>
    <property type="match status" value="1"/>
</dbReference>
<dbReference type="PANTHER" id="PTHR45849">
    <property type="entry name" value="FACT COMPLEX SUBUNIT SSRP1"/>
    <property type="match status" value="1"/>
</dbReference>
<dbReference type="Pfam" id="PF21103">
    <property type="entry name" value="PH1_SSRP1-like"/>
    <property type="match status" value="1"/>
</dbReference>
<dbReference type="GO" id="GO:0031491">
    <property type="term" value="F:nucleosome binding"/>
    <property type="evidence" value="ECO:0007669"/>
    <property type="project" value="TreeGrafter"/>
</dbReference>
<sequence length="487" mass="55663">MSSPVISLSNIRGFGSPDLGAFKASGELFGWKNKRTGEIFQYNHQDIQSGIFIKTSQGSYQLRLQLNANKNNSIARFDGFTERAMAEVTTHFAKYFNIDMPRHEVSSKGWHWGEYNFQDSSLLFKIDKKPALDIDVNNIAQVTIPSKGDLAIELKSTLDRNISCDQLLEVRFCIPKGDTDDFDYNLESLKQDLLERSGLGEVKSTSIALFTDVPSIVPRGRFELDFGRKGIKFHGKSYDFSIQYLTVNRMFLVPKPHSPHVIFVIGLDIAVRQGQTKYPYIVLQFDHEQDTELQLNVTKDEAQTLKLEQEIKDKTYNVITKLFSALVGKTIIIPEDFKSSKDQFAVACSYRAGSGHLFPLPKSILFVVKPILFFRNEDVVSIEFLRTGLATQSRFFSVTVHVKGGNSFEFTNIDKNEYQLLSNYFTNRGLKVKFVEESNNFIQDDDIDEEEEEEEDGDYEDVVESDEDDEDEDEDEDEDKDESEKDE</sequence>
<comment type="similarity">
    <text evidence="1 9">Belongs to the SSRP1 family.</text>
</comment>
<evidence type="ECO:0000256" key="8">
    <source>
        <dbReference type="ARBA" id="ARBA00023242"/>
    </source>
</evidence>
<dbReference type="PANTHER" id="PTHR45849:SF1">
    <property type="entry name" value="FACT COMPLEX SUBUNIT SSRP1"/>
    <property type="match status" value="1"/>
</dbReference>
<dbReference type="InterPro" id="IPR035417">
    <property type="entry name" value="SSRP1/POB3_N"/>
</dbReference>
<dbReference type="EMBL" id="LN871599">
    <property type="protein sequence ID" value="CCF75964.1"/>
    <property type="molecule type" value="Genomic_DNA"/>
</dbReference>
<keyword evidence="13" id="KW-1185">Reference proteome</keyword>
<dbReference type="RefSeq" id="XP_012650372.1">
    <property type="nucleotide sequence ID" value="XM_012794918.1"/>
</dbReference>
<dbReference type="InterPro" id="IPR013719">
    <property type="entry name" value="RTT106/SPT16-like_middle_dom"/>
</dbReference>
<dbReference type="KEGG" id="bmic:BmR1_04g08935"/>
<accession>I7IA08</accession>
<dbReference type="InterPro" id="IPR024954">
    <property type="entry name" value="SSRP1_DD"/>
</dbReference>
<evidence type="ECO:0000256" key="2">
    <source>
        <dbReference type="ARBA" id="ARBA00022454"/>
    </source>
</evidence>
<keyword evidence="7 9" id="KW-0234">DNA repair</keyword>
<reference evidence="12 13" key="1">
    <citation type="journal article" date="2012" name="Nucleic Acids Res.">
        <title>Sequencing of the smallest Apicomplexan genome from the human pathogen Babesia microti.</title>
        <authorList>
            <person name="Cornillot E."/>
            <person name="Hadj-Kaddour K."/>
            <person name="Dassouli A."/>
            <person name="Noel B."/>
            <person name="Ranwez V."/>
            <person name="Vacherie B."/>
            <person name="Augagneur Y."/>
            <person name="Bres V."/>
            <person name="Duclos A."/>
            <person name="Randazzo S."/>
            <person name="Carcy B."/>
            <person name="Debierre-Grockiego F."/>
            <person name="Delbecq S."/>
            <person name="Moubri-Menage K."/>
            <person name="Shams-Eldin H."/>
            <person name="Usmani-Brown S."/>
            <person name="Bringaud F."/>
            <person name="Wincker P."/>
            <person name="Vivares C.P."/>
            <person name="Schwarz R.T."/>
            <person name="Schetters T.P."/>
            <person name="Krause P.J."/>
            <person name="Gorenflot A."/>
            <person name="Berry V."/>
            <person name="Barbe V."/>
            <person name="Ben Mamoun C."/>
        </authorList>
    </citation>
    <scope>NUCLEOTIDE SEQUENCE [LARGE SCALE GENOMIC DNA]</scope>
    <source>
        <strain evidence="12 13">RI</strain>
    </source>
</reference>
<keyword evidence="6 9" id="KW-0804">Transcription</keyword>
<dbReference type="CDD" id="cd13230">
    <property type="entry name" value="PH1_SSRP1-like"/>
    <property type="match status" value="1"/>
</dbReference>
<dbReference type="InterPro" id="IPR050454">
    <property type="entry name" value="RTT106/SSRP1_HistChap/FACT"/>
</dbReference>
<dbReference type="FunFam" id="2.30.29.150:FF:000001">
    <property type="entry name" value="Fact complex subunit ssrp1"/>
    <property type="match status" value="1"/>
</dbReference>
<proteinExistence type="inferred from homology"/>
<dbReference type="AlphaFoldDB" id="I7IA08"/>
<dbReference type="Gene3D" id="2.30.29.220">
    <property type="entry name" value="Structure-specific recognition protein (SSRP1)"/>
    <property type="match status" value="1"/>
</dbReference>
<dbReference type="GO" id="GO:0042393">
    <property type="term" value="F:histone binding"/>
    <property type="evidence" value="ECO:0007669"/>
    <property type="project" value="TreeGrafter"/>
</dbReference>
<keyword evidence="5 9" id="KW-0805">Transcription regulation</keyword>
<dbReference type="OrthoDB" id="498543at2759"/>
<dbReference type="InterPro" id="IPR048993">
    <property type="entry name" value="SSRP1-like_PH1"/>
</dbReference>
<dbReference type="Proteomes" id="UP000002899">
    <property type="component" value="Chromosome IV"/>
</dbReference>
<name>I7IA08_BABMR</name>
<dbReference type="Pfam" id="PF03531">
    <property type="entry name" value="SSrecog"/>
    <property type="match status" value="1"/>
</dbReference>
<reference evidence="12 13" key="3">
    <citation type="journal article" date="2016" name="Sci. Rep.">
        <title>Genome-wide diversity and gene expression profiling of Babesia microti isolates identify polymorphic genes that mediate host-pathogen interactions.</title>
        <authorList>
            <person name="Silva J.C."/>
            <person name="Cornillot E."/>
            <person name="McCracken C."/>
            <person name="Usmani-Brown S."/>
            <person name="Dwivedi A."/>
            <person name="Ifeonu O.O."/>
            <person name="Crabtree J."/>
            <person name="Gotia H.T."/>
            <person name="Virji A.Z."/>
            <person name="Reynes C."/>
            <person name="Colinge J."/>
            <person name="Kumar V."/>
            <person name="Lawres L."/>
            <person name="Pazzi J.E."/>
            <person name="Pablo J.V."/>
            <person name="Hung C."/>
            <person name="Brancato J."/>
            <person name="Kumari P."/>
            <person name="Orvis J."/>
            <person name="Tretina K."/>
            <person name="Chibucos M."/>
            <person name="Ott S."/>
            <person name="Sadzewicz L."/>
            <person name="Sengamalay N."/>
            <person name="Shetty A.C."/>
            <person name="Su Q."/>
            <person name="Tallon L."/>
            <person name="Fraser C.M."/>
            <person name="Frutos R."/>
            <person name="Molina D.M."/>
            <person name="Krause P.J."/>
            <person name="Ben Mamoun C."/>
        </authorList>
    </citation>
    <scope>NUCLEOTIDE SEQUENCE [LARGE SCALE GENOMIC DNA]</scope>
    <source>
        <strain evidence="12 13">RI</strain>
    </source>
</reference>
<feature type="domain" description="Histone chaperone RTT106/FACT complex subunit SPT16-like middle" evidence="11">
    <location>
        <begin position="343"/>
        <end position="435"/>
    </location>
</feature>
<dbReference type="InterPro" id="IPR038167">
    <property type="entry name" value="SSRP1_sf"/>
</dbReference>
<keyword evidence="3 9" id="KW-0235">DNA replication</keyword>
<evidence type="ECO:0000256" key="1">
    <source>
        <dbReference type="ARBA" id="ARBA00010060"/>
    </source>
</evidence>
<dbReference type="GO" id="GO:0003677">
    <property type="term" value="F:DNA binding"/>
    <property type="evidence" value="ECO:0007669"/>
    <property type="project" value="InterPro"/>
</dbReference>
<dbReference type="Gene3D" id="2.30.29.30">
    <property type="entry name" value="Pleckstrin-homology domain (PH domain)/Phosphotyrosine-binding domain (PTB)"/>
    <property type="match status" value="2"/>
</dbReference>
<evidence type="ECO:0000256" key="10">
    <source>
        <dbReference type="SAM" id="MobiDB-lite"/>
    </source>
</evidence>
<organism evidence="12 13">
    <name type="scientific">Babesia microti (strain RI)</name>
    <dbReference type="NCBI Taxonomy" id="1133968"/>
    <lineage>
        <taxon>Eukaryota</taxon>
        <taxon>Sar</taxon>
        <taxon>Alveolata</taxon>
        <taxon>Apicomplexa</taxon>
        <taxon>Aconoidasida</taxon>
        <taxon>Piroplasmida</taxon>
        <taxon>Babesiidae</taxon>
        <taxon>Babesia</taxon>
    </lineage>
</organism>
<dbReference type="VEuPathDB" id="PiroplasmaDB:BmR1_04g08935"/>
<protein>
    <recommendedName>
        <fullName evidence="9">FACT complex subunit SSRP1</fullName>
    </recommendedName>
</protein>
<keyword evidence="2 9" id="KW-0158">Chromosome</keyword>
<dbReference type="InterPro" id="IPR000969">
    <property type="entry name" value="SSRP1/POB3"/>
</dbReference>
<dbReference type="CDD" id="cd13231">
    <property type="entry name" value="PH2_SSRP1-like"/>
    <property type="match status" value="1"/>
</dbReference>
<dbReference type="PRINTS" id="PR00887">
    <property type="entry name" value="SSRCOGNITION"/>
</dbReference>
<evidence type="ECO:0000256" key="5">
    <source>
        <dbReference type="ARBA" id="ARBA00023015"/>
    </source>
</evidence>
<evidence type="ECO:0000256" key="9">
    <source>
        <dbReference type="RuleBase" id="RU364013"/>
    </source>
</evidence>
<reference evidence="12 13" key="2">
    <citation type="journal article" date="2013" name="PLoS ONE">
        <title>Whole genome mapping and re-organization of the nuclear and mitochondrial genomes of Babesia microti isolates.</title>
        <authorList>
            <person name="Cornillot E."/>
            <person name="Dassouli A."/>
            <person name="Garg A."/>
            <person name="Pachikara N."/>
            <person name="Randazzo S."/>
            <person name="Depoix D."/>
            <person name="Carcy B."/>
            <person name="Delbecq S."/>
            <person name="Frutos R."/>
            <person name="Silva J.C."/>
            <person name="Sutton R."/>
            <person name="Krause P.J."/>
            <person name="Mamoun C.B."/>
        </authorList>
    </citation>
    <scope>NUCLEOTIDE SEQUENCE [LARGE SCALE GENOMIC DNA]</scope>
    <source>
        <strain evidence="12 13">RI</strain>
    </source>
</reference>
<dbReference type="Pfam" id="PF17292">
    <property type="entry name" value="POB3_N"/>
    <property type="match status" value="1"/>
</dbReference>
<evidence type="ECO:0000259" key="11">
    <source>
        <dbReference type="SMART" id="SM01287"/>
    </source>
</evidence>
<keyword evidence="8 9" id="KW-0539">Nucleus</keyword>
<comment type="function">
    <text evidence="9">Component of the FACT complex, a general chromatin factor that acts to reorganize nucleosomes. The FACT complex is involved in multiple processes that require DNA as a template such as mRNA elongation, DNA replication and DNA repair. During transcription elongation the FACT complex acts as a histone chaperone that both destabilizes and restores nucleosomal structure. It facilitates the passage of RNA polymerase II and transcription by promoting the dissociation of one histone H2A-H2B dimer from the nucleosome, then subsequently promotes the reestablishment of the nucleosome following the passage of RNA polymerase II.</text>
</comment>
<evidence type="ECO:0000313" key="12">
    <source>
        <dbReference type="EMBL" id="CCF75964.1"/>
    </source>
</evidence>
<dbReference type="InterPro" id="IPR011993">
    <property type="entry name" value="PH-like_dom_sf"/>
</dbReference>
<feature type="compositionally biased region" description="Acidic residues" evidence="10">
    <location>
        <begin position="443"/>
        <end position="487"/>
    </location>
</feature>
<evidence type="ECO:0000256" key="3">
    <source>
        <dbReference type="ARBA" id="ARBA00022705"/>
    </source>
</evidence>
<gene>
    <name evidence="12" type="ORF">BmR1_04g08935</name>
</gene>
<dbReference type="GO" id="GO:0006260">
    <property type="term" value="P:DNA replication"/>
    <property type="evidence" value="ECO:0007669"/>
    <property type="project" value="UniProtKB-KW"/>
</dbReference>
<feature type="region of interest" description="Disordered" evidence="10">
    <location>
        <begin position="442"/>
        <end position="487"/>
    </location>
</feature>